<evidence type="ECO:0000313" key="2">
    <source>
        <dbReference type="EMBL" id="DAF89902.1"/>
    </source>
</evidence>
<reference evidence="2" key="1">
    <citation type="journal article" date="2021" name="Proc. Natl. Acad. Sci. U.S.A.">
        <title>A Catalog of Tens of Thousands of Viruses from Human Metagenomes Reveals Hidden Associations with Chronic Diseases.</title>
        <authorList>
            <person name="Tisza M.J."/>
            <person name="Buck C.B."/>
        </authorList>
    </citation>
    <scope>NUCLEOTIDE SEQUENCE</scope>
    <source>
        <strain evidence="2">CtwHj1</strain>
    </source>
</reference>
<protein>
    <submittedName>
        <fullName evidence="2">Replisome organizer</fullName>
    </submittedName>
</protein>
<evidence type="ECO:0000256" key="1">
    <source>
        <dbReference type="SAM" id="MobiDB-lite"/>
    </source>
</evidence>
<accession>A0A8S5U693</accession>
<name>A0A8S5U693_9CAUD</name>
<sequence length="304" mass="34160">MNNDIRLSVEFFDHPKTVKLQRRLGVGAVICLQRLWIWTAQNRSNGVLSGIDCEDVEIAAKWDGEPGEFCQTLVDLRFIDETDGVYALHDWCEHQEYASKEEERKDRARRAADARWGNKNASGMPKNENSNANDSSELCLHYANSILDASLSNAPNQTKPSLEEDTTPDGVVVDAEAADASQPGEKRQAHASPACPYDAIVGLYHEAFPEHPRVAIVNAKRKGAMKARWTEAGERLRMLNRDTSAAERLDYFRRLFARASRSDFLTGKKAFRDGTVYRVDFDKLMSPSGFMGVIEGKYDNREVA</sequence>
<feature type="region of interest" description="Disordered" evidence="1">
    <location>
        <begin position="98"/>
        <end position="134"/>
    </location>
</feature>
<dbReference type="EMBL" id="BK016018">
    <property type="protein sequence ID" value="DAF89902.1"/>
    <property type="molecule type" value="Genomic_DNA"/>
</dbReference>
<proteinExistence type="predicted"/>
<organism evidence="2">
    <name type="scientific">Siphoviridae sp. ctwHj1</name>
    <dbReference type="NCBI Taxonomy" id="2825727"/>
    <lineage>
        <taxon>Viruses</taxon>
        <taxon>Duplodnaviria</taxon>
        <taxon>Heunggongvirae</taxon>
        <taxon>Uroviricota</taxon>
        <taxon>Caudoviricetes</taxon>
    </lineage>
</organism>
<feature type="compositionally biased region" description="Basic and acidic residues" evidence="1">
    <location>
        <begin position="98"/>
        <end position="113"/>
    </location>
</feature>